<keyword evidence="1" id="KW-0732">Signal</keyword>
<reference evidence="2" key="1">
    <citation type="submission" date="2023-08" db="EMBL/GenBank/DDBJ databases">
        <title>A de novo genome assembly of Solanum verrucosum Schlechtendal, a Mexican diploid species geographically isolated from the other diploid A-genome species in potato relatives.</title>
        <authorList>
            <person name="Hosaka K."/>
        </authorList>
    </citation>
    <scope>NUCLEOTIDE SEQUENCE</scope>
    <source>
        <tissue evidence="2">Young leaves</tissue>
    </source>
</reference>
<gene>
    <name evidence="2" type="ORF">MTR67_012389</name>
</gene>
<evidence type="ECO:0000313" key="2">
    <source>
        <dbReference type="EMBL" id="WMV19004.1"/>
    </source>
</evidence>
<dbReference type="EMBL" id="CP133614">
    <property type="protein sequence ID" value="WMV19004.1"/>
    <property type="molecule type" value="Genomic_DNA"/>
</dbReference>
<dbReference type="Proteomes" id="UP001234989">
    <property type="component" value="Chromosome 3"/>
</dbReference>
<protein>
    <recommendedName>
        <fullName evidence="4">RNase H type-1 domain-containing protein</fullName>
    </recommendedName>
</protein>
<evidence type="ECO:0000313" key="3">
    <source>
        <dbReference type="Proteomes" id="UP001234989"/>
    </source>
</evidence>
<keyword evidence="3" id="KW-1185">Reference proteome</keyword>
<evidence type="ECO:0008006" key="4">
    <source>
        <dbReference type="Google" id="ProtNLM"/>
    </source>
</evidence>
<evidence type="ECO:0000256" key="1">
    <source>
        <dbReference type="SAM" id="SignalP"/>
    </source>
</evidence>
<sequence>MSVRRSFKLKTLLTLAPILTLPEEDVNFILYCESFGVQLGGSNAEGQGYDNIINLGFIVRCLEPLKNYDITILCHLGKANEVVDTLSRKITSMISLAAISVEERPLARVILRGAKEVIIDSEGILKIGGWICVSKVGKLIRLILEEAVCF</sequence>
<name>A0AAF0Q8H4_SOLVR</name>
<accession>A0AAF0Q8H4</accession>
<feature type="signal peptide" evidence="1">
    <location>
        <begin position="1"/>
        <end position="22"/>
    </location>
</feature>
<proteinExistence type="predicted"/>
<feature type="chain" id="PRO_5042081799" description="RNase H type-1 domain-containing protein" evidence="1">
    <location>
        <begin position="23"/>
        <end position="150"/>
    </location>
</feature>
<dbReference type="AlphaFoldDB" id="A0AAF0Q8H4"/>
<organism evidence="2 3">
    <name type="scientific">Solanum verrucosum</name>
    <dbReference type="NCBI Taxonomy" id="315347"/>
    <lineage>
        <taxon>Eukaryota</taxon>
        <taxon>Viridiplantae</taxon>
        <taxon>Streptophyta</taxon>
        <taxon>Embryophyta</taxon>
        <taxon>Tracheophyta</taxon>
        <taxon>Spermatophyta</taxon>
        <taxon>Magnoliopsida</taxon>
        <taxon>eudicotyledons</taxon>
        <taxon>Gunneridae</taxon>
        <taxon>Pentapetalae</taxon>
        <taxon>asterids</taxon>
        <taxon>lamiids</taxon>
        <taxon>Solanales</taxon>
        <taxon>Solanaceae</taxon>
        <taxon>Solanoideae</taxon>
        <taxon>Solaneae</taxon>
        <taxon>Solanum</taxon>
    </lineage>
</organism>